<dbReference type="InterPro" id="IPR000782">
    <property type="entry name" value="FAS1_domain"/>
</dbReference>
<feature type="domain" description="FAS1" evidence="2">
    <location>
        <begin position="43"/>
        <end position="188"/>
    </location>
</feature>
<dbReference type="EMBL" id="JABKKE010000016">
    <property type="protein sequence ID" value="NPE14642.1"/>
    <property type="molecule type" value="Genomic_DNA"/>
</dbReference>
<name>A0ABX2AZ12_9BACT</name>
<evidence type="ECO:0000313" key="3">
    <source>
        <dbReference type="EMBL" id="NPE14642.1"/>
    </source>
</evidence>
<dbReference type="PROSITE" id="PS50213">
    <property type="entry name" value="FAS1"/>
    <property type="match status" value="1"/>
</dbReference>
<dbReference type="Gene3D" id="2.30.180.10">
    <property type="entry name" value="FAS1 domain"/>
    <property type="match status" value="1"/>
</dbReference>
<dbReference type="SUPFAM" id="SSF82153">
    <property type="entry name" value="FAS1 domain"/>
    <property type="match status" value="1"/>
</dbReference>
<dbReference type="PROSITE" id="PS51257">
    <property type="entry name" value="PROKAR_LIPOPROTEIN"/>
    <property type="match status" value="1"/>
</dbReference>
<dbReference type="InterPro" id="IPR036378">
    <property type="entry name" value="FAS1_dom_sf"/>
</dbReference>
<sequence>MNILKKIYRKFGMAIVCMAVLSPLTFVSCSDEPDSENYYTFTGEMMSDYLKNRSQYSMFAEIVERAGLMNTLSSYGAYTCFVPDNNAVDIYLKGRGMSGVGDLSQADCDTIARTHIVGNMYTTFDMENGVLASANMNRRYIEVQQLRVEREPGDTVTVVLVNRQAQIYRELQNDSVENGVVQPIDRVLESSNSMLPDIIGQNERVSVYNAALMATGLRDSMFRYKDEDYDASIYEVYRYISDVNKEAATAPDEHLYGYTAFLVPDDVLKEKYNIPVENKSEALKALYNLACTIYDKVYPDDVNADYHDFDHLTDRRNPLNRFMAYHILDRNAKGVNFLTPKYDVGIVVGEMNPEDWYTTMLPHSMMKFEKVMVRKWLGDATREERYINRRYDDIYKVDGTHIQPTVEEGVVNDAINGCYFYIDDYVALDMTMRDIVWNCRVRMDFSTIFPELMTNDIRLNGTQSDMKKQDPDYDETHKYGRNYYFPNGYLSGVSLPTGVFVYRRPHDYYWSYEGDEMNLRGNYDFTFRIPPVPVEGDYQIRLGYAATATRGIAQVYFGTEDKMTPQGIPLDMTKNLKDPSILGTDFDKKKYTAMTDEEKQEDRKTLKNLGFYRGARGGFHYNGAGATTTTRFCDNKETFRIVLCTVHINPNEDYYLRIRCVSSKMGNDNEFMVDYLELVPKNVYGVTDEGAQEDDL</sequence>
<protein>
    <submittedName>
        <fullName evidence="3">Fasciclin</fullName>
    </submittedName>
</protein>
<reference evidence="3 4" key="1">
    <citation type="submission" date="2020-05" db="EMBL/GenBank/DDBJ databases">
        <title>Distinct polysaccharide utilization as determinants for interspecies competition between intestinal Prevotella spp.</title>
        <authorList>
            <person name="Galvez E.J.C."/>
            <person name="Iljazovic A."/>
            <person name="Strowig T."/>
        </authorList>
    </citation>
    <scope>NUCLEOTIDE SEQUENCE [LARGE SCALE GENOMIC DNA]</scope>
    <source>
        <strain evidence="3 4">PROD</strain>
    </source>
</reference>
<dbReference type="Proteomes" id="UP001193734">
    <property type="component" value="Unassembled WGS sequence"/>
</dbReference>
<accession>A0ABX2AZ12</accession>
<dbReference type="Pfam" id="PF02469">
    <property type="entry name" value="Fasciclin"/>
    <property type="match status" value="1"/>
</dbReference>
<dbReference type="RefSeq" id="WP_172177766.1">
    <property type="nucleotide sequence ID" value="NZ_CASGIA010000017.1"/>
</dbReference>
<dbReference type="GeneID" id="82158091"/>
<evidence type="ECO:0000256" key="1">
    <source>
        <dbReference type="SAM" id="SignalP"/>
    </source>
</evidence>
<feature type="signal peptide" evidence="1">
    <location>
        <begin position="1"/>
        <end position="29"/>
    </location>
</feature>
<feature type="chain" id="PRO_5046796865" evidence="1">
    <location>
        <begin position="30"/>
        <end position="696"/>
    </location>
</feature>
<comment type="caution">
    <text evidence="3">The sequence shown here is derived from an EMBL/GenBank/DDBJ whole genome shotgun (WGS) entry which is preliminary data.</text>
</comment>
<gene>
    <name evidence="3" type="ORF">HPS55_09980</name>
</gene>
<evidence type="ECO:0000313" key="4">
    <source>
        <dbReference type="Proteomes" id="UP001193734"/>
    </source>
</evidence>
<keyword evidence="4" id="KW-1185">Reference proteome</keyword>
<evidence type="ECO:0000259" key="2">
    <source>
        <dbReference type="PROSITE" id="PS50213"/>
    </source>
</evidence>
<keyword evidence="1" id="KW-0732">Signal</keyword>
<organism evidence="3 4">
    <name type="scientific">Xylanibacter rodentium</name>
    <dbReference type="NCBI Taxonomy" id="2736289"/>
    <lineage>
        <taxon>Bacteria</taxon>
        <taxon>Pseudomonadati</taxon>
        <taxon>Bacteroidota</taxon>
        <taxon>Bacteroidia</taxon>
        <taxon>Bacteroidales</taxon>
        <taxon>Prevotellaceae</taxon>
        <taxon>Xylanibacter</taxon>
    </lineage>
</organism>
<proteinExistence type="predicted"/>